<sequence>MELSPFYEKKVECLCCKKSFPTFKVRSKSVKVHHTDSDFCPTYSDSTVNALYYNVFVCEHCGFSFTEDFSKYFQPGVKEEISAQISDKWTKRSFNNERTNTQALEAYKLAFMCGLLKKEKAVTLAGLTLRIAWLYRSIHNLEQEKRFIKIARDQYLTSFSNEDYVGTQMSNTRILYMIAELSRRIEDYDLATRFFSKVIENQQASGEAKLLNMAKEQWQLVRSAREQSRDQSSAN</sequence>
<dbReference type="InterPro" id="IPR018708">
    <property type="entry name" value="DUF2225"/>
</dbReference>
<name>A0A3M8H8F5_9BACI</name>
<dbReference type="Proteomes" id="UP000279909">
    <property type="component" value="Unassembled WGS sequence"/>
</dbReference>
<dbReference type="OrthoDB" id="9780343at2"/>
<proteinExistence type="predicted"/>
<reference evidence="1 2" key="1">
    <citation type="journal article" date="2014" name="Int. J. Syst. Evol. Microbiol.">
        <title>Lysinibacillus halotolerans sp. nov., isolated from saline-alkaline soil.</title>
        <authorList>
            <person name="Kong D."/>
            <person name="Wang Y."/>
            <person name="Zhao B."/>
            <person name="Li Y."/>
            <person name="Song J."/>
            <person name="Zhai Y."/>
            <person name="Zhang C."/>
            <person name="Wang H."/>
            <person name="Chen X."/>
            <person name="Zhao B."/>
            <person name="Ruan Z."/>
        </authorList>
    </citation>
    <scope>NUCLEOTIDE SEQUENCE [LARGE SCALE GENOMIC DNA]</scope>
    <source>
        <strain evidence="1 2">MCCC 1A12703</strain>
    </source>
</reference>
<accession>A0A3M8H8F5</accession>
<dbReference type="AlphaFoldDB" id="A0A3M8H8F5"/>
<evidence type="ECO:0000313" key="2">
    <source>
        <dbReference type="Proteomes" id="UP000279909"/>
    </source>
</evidence>
<gene>
    <name evidence="1" type="ORF">EC501_10130</name>
</gene>
<keyword evidence="2" id="KW-1185">Reference proteome</keyword>
<protein>
    <submittedName>
        <fullName evidence="1">DUF2225 domain-containing protein</fullName>
    </submittedName>
</protein>
<dbReference type="Pfam" id="PF09986">
    <property type="entry name" value="DUF2225"/>
    <property type="match status" value="1"/>
</dbReference>
<dbReference type="RefSeq" id="WP_122972177.1">
    <property type="nucleotide sequence ID" value="NZ_RHLQ01000022.1"/>
</dbReference>
<comment type="caution">
    <text evidence="1">The sequence shown here is derived from an EMBL/GenBank/DDBJ whole genome shotgun (WGS) entry which is preliminary data.</text>
</comment>
<evidence type="ECO:0000313" key="1">
    <source>
        <dbReference type="EMBL" id="RNC98715.1"/>
    </source>
</evidence>
<organism evidence="1 2">
    <name type="scientific">Lysinibacillus halotolerans</name>
    <dbReference type="NCBI Taxonomy" id="1368476"/>
    <lineage>
        <taxon>Bacteria</taxon>
        <taxon>Bacillati</taxon>
        <taxon>Bacillota</taxon>
        <taxon>Bacilli</taxon>
        <taxon>Bacillales</taxon>
        <taxon>Bacillaceae</taxon>
        <taxon>Lysinibacillus</taxon>
    </lineage>
</organism>
<dbReference type="EMBL" id="RHLQ01000022">
    <property type="protein sequence ID" value="RNC98715.1"/>
    <property type="molecule type" value="Genomic_DNA"/>
</dbReference>